<dbReference type="Pfam" id="PF13173">
    <property type="entry name" value="AAA_14"/>
    <property type="match status" value="1"/>
</dbReference>
<dbReference type="SUPFAM" id="SSF52540">
    <property type="entry name" value="P-loop containing nucleoside triphosphate hydrolases"/>
    <property type="match status" value="1"/>
</dbReference>
<dbReference type="AlphaFoldDB" id="A0A7G9GQQ3"/>
<dbReference type="EMBL" id="CP060636">
    <property type="protein sequence ID" value="QNM13135.1"/>
    <property type="molecule type" value="Genomic_DNA"/>
</dbReference>
<dbReference type="PANTHER" id="PTHR33295">
    <property type="entry name" value="ATPASE"/>
    <property type="match status" value="1"/>
</dbReference>
<reference evidence="2 3" key="1">
    <citation type="submission" date="2020-08" db="EMBL/GenBank/DDBJ databases">
        <authorList>
            <person name="Liu C."/>
            <person name="Sun Q."/>
        </authorList>
    </citation>
    <scope>NUCLEOTIDE SEQUENCE [LARGE SCALE GENOMIC DNA]</scope>
    <source>
        <strain evidence="2 3">NSJ-61</strain>
    </source>
</reference>
<gene>
    <name evidence="2" type="ORF">H9Q80_04080</name>
</gene>
<dbReference type="Gene3D" id="3.40.50.300">
    <property type="entry name" value="P-loop containing nucleotide triphosphate hydrolases"/>
    <property type="match status" value="1"/>
</dbReference>
<dbReference type="InterPro" id="IPR027417">
    <property type="entry name" value="P-loop_NTPase"/>
</dbReference>
<dbReference type="PANTHER" id="PTHR33295:SF8">
    <property type="entry name" value="AAA+ ATPASE DOMAIN-CONTAINING PROTEIN"/>
    <property type="match status" value="1"/>
</dbReference>
<name>A0A7G9GQQ3_9FIRM</name>
<dbReference type="SMART" id="SM00382">
    <property type="entry name" value="AAA"/>
    <property type="match status" value="1"/>
</dbReference>
<dbReference type="InterPro" id="IPR003593">
    <property type="entry name" value="AAA+_ATPase"/>
</dbReference>
<accession>A0A7G9GQQ3</accession>
<evidence type="ECO:0000259" key="1">
    <source>
        <dbReference type="SMART" id="SM00382"/>
    </source>
</evidence>
<dbReference type="Proteomes" id="UP000515856">
    <property type="component" value="Chromosome"/>
</dbReference>
<keyword evidence="3" id="KW-1185">Reference proteome</keyword>
<keyword evidence="2" id="KW-0547">Nucleotide-binding</keyword>
<sequence length="553" mass="64700">MKKYTANVFVKDELKEITNREKDKPQRIIGEELKDYLFESEDTKVCILYGLRRTGKTTLMLQTISELTQDEFEKSAYIEVSNRDTISSLYSDLDRLKEEGYKYIFIDEVTSLDNFISMSSLFPDVYVRKGLRIVLTGTDSLGFFLSSSRELYDRARYIHTTYIPFYEFKHLFPNKNIDEFIEYGGTLIPEYNEDYPFYNGKNAEQYVDSAIAQNIQHSLENYEEGSKFRSLINLYNQDKLTNAINRVVQNRNHQFSIRVIQSTFKPSDYNSVRDIMTTRVKKNIEPNTDILNKIDSSTIVEPLKKQLHIYDARKDEILTDSEVYEIEQYLRKLEIVDSYTVESGDFNISPVENNIITQSGLRYSQCKELLKILENHNTFRLGTDKEQNLIVSTIDNNVKGKILEELTIYNVQQSLDAEKYEVFQLSYPPMPSEGVTEGEIDLVIKDKELYTVELFEIKHSSEIVPSQYKHMIDPAKMKYFEKRGLEVTGRTVLYMGKTQGQEIEGVKYKNISEYLDELKVYDRNYQKMLLARKECIKNVEDEYDDNDSLDTKG</sequence>
<dbReference type="GO" id="GO:0005524">
    <property type="term" value="F:ATP binding"/>
    <property type="evidence" value="ECO:0007669"/>
    <property type="project" value="UniProtKB-KW"/>
</dbReference>
<proteinExistence type="predicted"/>
<dbReference type="KEGG" id="ehn:H9Q80_04080"/>
<feature type="domain" description="AAA+ ATPase" evidence="1">
    <location>
        <begin position="42"/>
        <end position="156"/>
    </location>
</feature>
<keyword evidence="2" id="KW-0067">ATP-binding</keyword>
<protein>
    <submittedName>
        <fullName evidence="2">ATP-binding protein</fullName>
    </submittedName>
</protein>
<evidence type="ECO:0000313" key="3">
    <source>
        <dbReference type="Proteomes" id="UP000515856"/>
    </source>
</evidence>
<evidence type="ECO:0000313" key="2">
    <source>
        <dbReference type="EMBL" id="QNM13135.1"/>
    </source>
</evidence>
<dbReference type="InterPro" id="IPR041682">
    <property type="entry name" value="AAA_14"/>
</dbReference>
<dbReference type="RefSeq" id="WP_118654663.1">
    <property type="nucleotide sequence ID" value="NZ_CP060636.1"/>
</dbReference>
<organism evidence="2 3">
    <name type="scientific">[Eubacterium] hominis</name>
    <dbReference type="NCBI Taxonomy" id="2764325"/>
    <lineage>
        <taxon>Bacteria</taxon>
        <taxon>Bacillati</taxon>
        <taxon>Bacillota</taxon>
        <taxon>Erysipelotrichia</taxon>
        <taxon>Erysipelotrichales</taxon>
        <taxon>Erysipelotrichaceae</taxon>
        <taxon>Amedibacillus</taxon>
    </lineage>
</organism>